<evidence type="ECO:0000259" key="3">
    <source>
        <dbReference type="Pfam" id="PF01989"/>
    </source>
</evidence>
<dbReference type="InterPro" id="IPR012047">
    <property type="entry name" value="AcnX"/>
</dbReference>
<dbReference type="PANTHER" id="PTHR36577:SF3">
    <property type="entry name" value="DUF521 DOMAIN PROTEIN (AFU_ORTHOLOGUE AFUA_6G00490)"/>
    <property type="match status" value="1"/>
</dbReference>
<feature type="domain" description="Phosphomevalonate dehydratase small subunit-like" evidence="3">
    <location>
        <begin position="21"/>
        <end position="105"/>
    </location>
</feature>
<accession>A0A501X195</accession>
<dbReference type="Proteomes" id="UP000315901">
    <property type="component" value="Unassembled WGS sequence"/>
</dbReference>
<comment type="caution">
    <text evidence="5">The sequence shown here is derived from an EMBL/GenBank/DDBJ whole genome shotgun (WGS) entry which is preliminary data.</text>
</comment>
<name>A0A501X195_9GAMM</name>
<proteinExistence type="predicted"/>
<feature type="domain" description="Phosphomevalonate dehydratase large subunit-like" evidence="4">
    <location>
        <begin position="149"/>
        <end position="546"/>
    </location>
</feature>
<dbReference type="RefSeq" id="WP_140588081.1">
    <property type="nucleotide sequence ID" value="NZ_VFRR01000010.1"/>
</dbReference>
<sequence length="564" mass="59925">MARSILAGATQGKLIVTNEGLSFWGGVNPHTGDVYDTHHPLHGQSLANKILMLPTSRGSCSGSGVLLELALNGIAPAALIFREAESVLTLGALVAANLFDKTIPVLQVNQQEWEQLSAWDGEHVQVSFEQLHLPDGAALPLSTTPSTTLQLSEQDQAMLTGEHGPAAQIAMRILCAMAQNAQADQLIDVSQGHIDGCIYASPANLVFANMFKELGAKVRIPTTMNAISVEMAHWREQQMDSAFGTGAAALAQAYVDMGAMPSFTCSPYLLEDRPKTGSNIGWSESNAVIFANSVLGAKTDKHPDFLDLCIALTGRAPYTGMYLPQSRTATKIIAVAHFDQVDDSFWPLLGYIVGQLSPDRIPLITGVDHLAPSEDDLKGLCAAFGTTSGAPMLHVAGITPECHLVATDAVTVPLTWEDLLQAWQHFNPSATAIDLVALGSPHFSLEECRTLAHLITQEGASTNQNLAQGIITLGQAVKQQATAEGLVAIIEAAGFRFHTDLCWCSISEPVFPTSAATVLTNSGKYAHYGPGLSGRKVHFAGLASCLASLRCGEFSATPPNWLAV</sequence>
<evidence type="ECO:0000313" key="5">
    <source>
        <dbReference type="EMBL" id="TPE53406.1"/>
    </source>
</evidence>
<keyword evidence="2" id="KW-0456">Lyase</keyword>
<evidence type="ECO:0000259" key="4">
    <source>
        <dbReference type="Pfam" id="PF04412"/>
    </source>
</evidence>
<evidence type="ECO:0000256" key="1">
    <source>
        <dbReference type="ARBA" id="ARBA00023004"/>
    </source>
</evidence>
<dbReference type="Pfam" id="PF04412">
    <property type="entry name" value="AcnX"/>
    <property type="match status" value="1"/>
</dbReference>
<evidence type="ECO:0000256" key="2">
    <source>
        <dbReference type="ARBA" id="ARBA00023239"/>
    </source>
</evidence>
<dbReference type="PIRSF" id="PIRSF036630">
    <property type="entry name" value="UCP036630"/>
    <property type="match status" value="1"/>
</dbReference>
<dbReference type="SUPFAM" id="SSF52016">
    <property type="entry name" value="LeuD/IlvD-like"/>
    <property type="match status" value="1"/>
</dbReference>
<organism evidence="5 6">
    <name type="scientific">Maribrevibacterium harenarium</name>
    <dbReference type="NCBI Taxonomy" id="2589817"/>
    <lineage>
        <taxon>Bacteria</taxon>
        <taxon>Pseudomonadati</taxon>
        <taxon>Pseudomonadota</taxon>
        <taxon>Gammaproteobacteria</taxon>
        <taxon>Oceanospirillales</taxon>
        <taxon>Oceanospirillaceae</taxon>
        <taxon>Maribrevibacterium</taxon>
    </lineage>
</organism>
<dbReference type="PANTHER" id="PTHR36577">
    <property type="entry name" value="DUF521 DOMAIN PROTEIN (AFU_ORTHOLOGUE AFUA_6G00490)"/>
    <property type="match status" value="1"/>
</dbReference>
<dbReference type="InterPro" id="IPR007506">
    <property type="entry name" value="PMDh-L-like_dom"/>
</dbReference>
<dbReference type="Gene3D" id="3.50.30.10">
    <property type="entry name" value="Phosphohistidine domain"/>
    <property type="match status" value="1"/>
</dbReference>
<dbReference type="CDD" id="cd01355">
    <property type="entry name" value="AcnX"/>
    <property type="match status" value="1"/>
</dbReference>
<dbReference type="OrthoDB" id="1550274at2"/>
<reference evidence="5 6" key="1">
    <citation type="submission" date="2019-06" db="EMBL/GenBank/DDBJ databases">
        <title>A novel bacterium of genus Marinomonas, isolated from coastal sand.</title>
        <authorList>
            <person name="Huang H."/>
            <person name="Mo K."/>
            <person name="Hu Y."/>
        </authorList>
    </citation>
    <scope>NUCLEOTIDE SEQUENCE [LARGE SCALE GENOMIC DNA]</scope>
    <source>
        <strain evidence="5 6">HB171799</strain>
    </source>
</reference>
<dbReference type="InterPro" id="IPR002840">
    <property type="entry name" value="PMDh-S-like_dom"/>
</dbReference>
<evidence type="ECO:0000313" key="6">
    <source>
        <dbReference type="Proteomes" id="UP000315901"/>
    </source>
</evidence>
<dbReference type="CDD" id="cd01356">
    <property type="entry name" value="AcnX_swivel"/>
    <property type="match status" value="1"/>
</dbReference>
<dbReference type="AlphaFoldDB" id="A0A501X195"/>
<keyword evidence="1" id="KW-0408">Iron</keyword>
<dbReference type="Pfam" id="PF01989">
    <property type="entry name" value="AcnX_swivel_put"/>
    <property type="match status" value="1"/>
</dbReference>
<dbReference type="GO" id="GO:0016829">
    <property type="term" value="F:lyase activity"/>
    <property type="evidence" value="ECO:0007669"/>
    <property type="project" value="UniProtKB-KW"/>
</dbReference>
<gene>
    <name evidence="5" type="ORF">FJM67_07060</name>
</gene>
<dbReference type="EMBL" id="VFRR01000010">
    <property type="protein sequence ID" value="TPE53406.1"/>
    <property type="molecule type" value="Genomic_DNA"/>
</dbReference>
<keyword evidence="6" id="KW-1185">Reference proteome</keyword>
<protein>
    <submittedName>
        <fullName evidence="5">DUF521 domain-containing protein</fullName>
    </submittedName>
</protein>